<organism evidence="3 4">
    <name type="scientific">Oceanibaculum indicum</name>
    <dbReference type="NCBI Taxonomy" id="526216"/>
    <lineage>
        <taxon>Bacteria</taxon>
        <taxon>Pseudomonadati</taxon>
        <taxon>Pseudomonadota</taxon>
        <taxon>Alphaproteobacteria</taxon>
        <taxon>Rhodospirillales</taxon>
        <taxon>Oceanibaculaceae</taxon>
        <taxon>Oceanibaculum</taxon>
    </lineage>
</organism>
<dbReference type="PROSITE" id="PS50975">
    <property type="entry name" value="ATP_GRASP"/>
    <property type="match status" value="1"/>
</dbReference>
<dbReference type="Proteomes" id="UP000277424">
    <property type="component" value="Unassembled WGS sequence"/>
</dbReference>
<dbReference type="EMBL" id="RBIG01000001">
    <property type="protein sequence ID" value="RKQ72643.1"/>
    <property type="molecule type" value="Genomic_DNA"/>
</dbReference>
<dbReference type="GO" id="GO:0005524">
    <property type="term" value="F:ATP binding"/>
    <property type="evidence" value="ECO:0007669"/>
    <property type="project" value="UniProtKB-UniRule"/>
</dbReference>
<comment type="caution">
    <text evidence="3">The sequence shown here is derived from an EMBL/GenBank/DDBJ whole genome shotgun (WGS) entry which is preliminary data.</text>
</comment>
<dbReference type="RefSeq" id="WP_121217174.1">
    <property type="nucleotide sequence ID" value="NZ_RBIG01000001.1"/>
</dbReference>
<evidence type="ECO:0000256" key="1">
    <source>
        <dbReference type="PROSITE-ProRule" id="PRU00409"/>
    </source>
</evidence>
<keyword evidence="1" id="KW-0547">Nucleotide-binding</keyword>
<proteinExistence type="predicted"/>
<keyword evidence="1" id="KW-0067">ATP-binding</keyword>
<evidence type="ECO:0000313" key="4">
    <source>
        <dbReference type="Proteomes" id="UP000277424"/>
    </source>
</evidence>
<dbReference type="InterPro" id="IPR011761">
    <property type="entry name" value="ATP-grasp"/>
</dbReference>
<dbReference type="Pfam" id="PF21360">
    <property type="entry name" value="PylC-like_N"/>
    <property type="match status" value="1"/>
</dbReference>
<dbReference type="OrthoDB" id="9765608at2"/>
<dbReference type="Pfam" id="PF15632">
    <property type="entry name" value="ATPgrasp_Ter"/>
    <property type="match status" value="1"/>
</dbReference>
<reference evidence="3 4" key="1">
    <citation type="submission" date="2018-10" db="EMBL/GenBank/DDBJ databases">
        <title>Comparative analysis of microorganisms from saline springs in Andes Mountain Range, Colombia.</title>
        <authorList>
            <person name="Rubin E."/>
        </authorList>
    </citation>
    <scope>NUCLEOTIDE SEQUENCE [LARGE SCALE GENOMIC DNA]</scope>
    <source>
        <strain evidence="3 4">USBA 36</strain>
    </source>
</reference>
<dbReference type="AlphaFoldDB" id="A0A420WNQ7"/>
<sequence length="321" mass="34512">MSSNRHLLVTSAARKIPLLRAAISAARKLSPDMQVQAGDLDPDAPAQYVADGFWVMPRTDDTALDALIAGCRERGIGVVLPTRDGELLFWARHKARFAREGIAILVSPEESVRRCLDKLAFARFGQSGGLPFIPAFEGLEDAGPAPYAVKERFGAGSRAIGLNLDAASAQEHAKGLTAPIFQPFIEGTEISVDAWIDRNHKVKGLVLRRRDRVVDGESQVTTTFRDAAIEDAARTALEALQLCGPVVMQILIDRASQPHIIECNSRFGGASTAGIAAGLDSLYWSLAEAAGKDVAALPFARISGEVRQVRLPADTHFILPA</sequence>
<feature type="domain" description="ATP-grasp" evidence="2">
    <location>
        <begin position="120"/>
        <end position="303"/>
    </location>
</feature>
<dbReference type="InterPro" id="IPR013815">
    <property type="entry name" value="ATP_grasp_subdomain_1"/>
</dbReference>
<protein>
    <submittedName>
        <fullName evidence="3">Carbamoyl-phosphate synthase large subunit</fullName>
    </submittedName>
</protein>
<evidence type="ECO:0000313" key="3">
    <source>
        <dbReference type="EMBL" id="RKQ72643.1"/>
    </source>
</evidence>
<evidence type="ECO:0000259" key="2">
    <source>
        <dbReference type="PROSITE" id="PS50975"/>
    </source>
</evidence>
<accession>A0A420WNQ7</accession>
<dbReference type="Gene3D" id="3.40.50.20">
    <property type="match status" value="1"/>
</dbReference>
<dbReference type="Gene3D" id="3.30.1490.20">
    <property type="entry name" value="ATP-grasp fold, A domain"/>
    <property type="match status" value="1"/>
</dbReference>
<dbReference type="GO" id="GO:0046872">
    <property type="term" value="F:metal ion binding"/>
    <property type="evidence" value="ECO:0007669"/>
    <property type="project" value="InterPro"/>
</dbReference>
<name>A0A420WNQ7_9PROT</name>
<dbReference type="Gene3D" id="3.30.470.20">
    <property type="entry name" value="ATP-grasp fold, B domain"/>
    <property type="match status" value="1"/>
</dbReference>
<dbReference type="InterPro" id="IPR048764">
    <property type="entry name" value="PylC_N"/>
</dbReference>
<dbReference type="SUPFAM" id="SSF56059">
    <property type="entry name" value="Glutathione synthetase ATP-binding domain-like"/>
    <property type="match status" value="1"/>
</dbReference>
<gene>
    <name evidence="3" type="ORF">BCL74_0411</name>
</gene>